<protein>
    <submittedName>
        <fullName evidence="1">Uncharacterized protein</fullName>
    </submittedName>
</protein>
<accession>A0A4R6VFJ2</accession>
<sequence>MTHTIEMPHTQTQDQYITIIARTVADAMRQFKARGLDAEGYAIVGPVDKHRFALADGDNPSTDMFEGAQMIAATFRRSSPRQGQ</sequence>
<proteinExistence type="predicted"/>
<keyword evidence="2" id="KW-1185">Reference proteome</keyword>
<dbReference type="Proteomes" id="UP000295391">
    <property type="component" value="Unassembled WGS sequence"/>
</dbReference>
<dbReference type="EMBL" id="SNYR01000003">
    <property type="protein sequence ID" value="TDQ61845.1"/>
    <property type="molecule type" value="Genomic_DNA"/>
</dbReference>
<evidence type="ECO:0000313" key="2">
    <source>
        <dbReference type="Proteomes" id="UP000295391"/>
    </source>
</evidence>
<gene>
    <name evidence="1" type="ORF">ATL17_2949</name>
</gene>
<name>A0A4R6VFJ2_9HYPH</name>
<organism evidence="1 2">
    <name type="scientific">Maritalea mobilis</name>
    <dbReference type="NCBI Taxonomy" id="483324"/>
    <lineage>
        <taxon>Bacteria</taxon>
        <taxon>Pseudomonadati</taxon>
        <taxon>Pseudomonadota</taxon>
        <taxon>Alphaproteobacteria</taxon>
        <taxon>Hyphomicrobiales</taxon>
        <taxon>Devosiaceae</taxon>
        <taxon>Maritalea</taxon>
    </lineage>
</organism>
<dbReference type="RefSeq" id="WP_133573532.1">
    <property type="nucleotide sequence ID" value="NZ_SNYR01000003.1"/>
</dbReference>
<dbReference type="OrthoDB" id="8451110at2"/>
<dbReference type="AlphaFoldDB" id="A0A4R6VFJ2"/>
<evidence type="ECO:0000313" key="1">
    <source>
        <dbReference type="EMBL" id="TDQ61845.1"/>
    </source>
</evidence>
<comment type="caution">
    <text evidence="1">The sequence shown here is derived from an EMBL/GenBank/DDBJ whole genome shotgun (WGS) entry which is preliminary data.</text>
</comment>
<reference evidence="1 2" key="1">
    <citation type="submission" date="2019-03" db="EMBL/GenBank/DDBJ databases">
        <title>Genomic Encyclopedia of Type Strains, Phase III (KMG-III): the genomes of soil and plant-associated and newly described type strains.</title>
        <authorList>
            <person name="Whitman W."/>
        </authorList>
    </citation>
    <scope>NUCLEOTIDE SEQUENCE [LARGE SCALE GENOMIC DNA]</scope>
    <source>
        <strain evidence="1 2">CGMCC 1.7002</strain>
    </source>
</reference>